<dbReference type="Proteomes" id="UP001596528">
    <property type="component" value="Unassembled WGS sequence"/>
</dbReference>
<dbReference type="InterPro" id="IPR007387">
    <property type="entry name" value="TRAP_DctQ"/>
</dbReference>
<evidence type="ECO:0000313" key="11">
    <source>
        <dbReference type="EMBL" id="MFC7750734.1"/>
    </source>
</evidence>
<comment type="similarity">
    <text evidence="8">Belongs to the TRAP transporter small permease family.</text>
</comment>
<evidence type="ECO:0000256" key="2">
    <source>
        <dbReference type="ARBA" id="ARBA00022448"/>
    </source>
</evidence>
<keyword evidence="6 9" id="KW-1133">Transmembrane helix</keyword>
<accession>A0ABW2V3N6</accession>
<evidence type="ECO:0000256" key="5">
    <source>
        <dbReference type="ARBA" id="ARBA00022692"/>
    </source>
</evidence>
<feature type="transmembrane region" description="Helical" evidence="9">
    <location>
        <begin position="83"/>
        <end position="109"/>
    </location>
</feature>
<keyword evidence="7 9" id="KW-0472">Membrane</keyword>
<comment type="subcellular location">
    <subcellularLocation>
        <location evidence="1">Cell inner membrane</location>
        <topology evidence="1">Multi-pass membrane protein</topology>
    </subcellularLocation>
</comment>
<feature type="transmembrane region" description="Helical" evidence="9">
    <location>
        <begin position="12"/>
        <end position="32"/>
    </location>
</feature>
<dbReference type="RefSeq" id="WP_138789175.1">
    <property type="nucleotide sequence ID" value="NZ_JBHTGQ010000028.1"/>
</dbReference>
<evidence type="ECO:0000259" key="10">
    <source>
        <dbReference type="Pfam" id="PF04290"/>
    </source>
</evidence>
<evidence type="ECO:0000256" key="8">
    <source>
        <dbReference type="ARBA" id="ARBA00038436"/>
    </source>
</evidence>
<evidence type="ECO:0000256" key="1">
    <source>
        <dbReference type="ARBA" id="ARBA00004429"/>
    </source>
</evidence>
<evidence type="ECO:0000256" key="6">
    <source>
        <dbReference type="ARBA" id="ARBA00022989"/>
    </source>
</evidence>
<dbReference type="InterPro" id="IPR055348">
    <property type="entry name" value="DctQ"/>
</dbReference>
<protein>
    <submittedName>
        <fullName evidence="11">TRAP transporter small permease</fullName>
    </submittedName>
</protein>
<dbReference type="PANTHER" id="PTHR35011:SF2">
    <property type="entry name" value="2,3-DIKETO-L-GULONATE TRAP TRANSPORTER SMALL PERMEASE PROTEIN YIAM"/>
    <property type="match status" value="1"/>
</dbReference>
<keyword evidence="2" id="KW-0813">Transport</keyword>
<dbReference type="PANTHER" id="PTHR35011">
    <property type="entry name" value="2,3-DIKETO-L-GULONATE TRAP TRANSPORTER SMALL PERMEASE PROTEIN YIAM"/>
    <property type="match status" value="1"/>
</dbReference>
<proteinExistence type="inferred from homology"/>
<feature type="transmembrane region" description="Helical" evidence="9">
    <location>
        <begin position="38"/>
        <end position="62"/>
    </location>
</feature>
<keyword evidence="3" id="KW-1003">Cell membrane</keyword>
<keyword evidence="4" id="KW-0997">Cell inner membrane</keyword>
<sequence length="167" mass="18897">MKLYDAIGKIEIFIAKSSLALLTALVFFSAVARTLHYPVAWAVDAATFLFAWCVFLSADIAMRNDKLMSINLVVERLPVKVQFYLKLVNQIIILLFLAALVGFGFWLSYTTRLRTFQGIPGFSYTWVTLSVPVGCALMMVTTILKLKDQIQRGYQHFQQTAGNQEFL</sequence>
<reference evidence="12" key="1">
    <citation type="journal article" date="2019" name="Int. J. Syst. Evol. Microbiol.">
        <title>The Global Catalogue of Microorganisms (GCM) 10K type strain sequencing project: providing services to taxonomists for standard genome sequencing and annotation.</title>
        <authorList>
            <consortium name="The Broad Institute Genomics Platform"/>
            <consortium name="The Broad Institute Genome Sequencing Center for Infectious Disease"/>
            <person name="Wu L."/>
            <person name="Ma J."/>
        </authorList>
    </citation>
    <scope>NUCLEOTIDE SEQUENCE [LARGE SCALE GENOMIC DNA]</scope>
    <source>
        <strain evidence="12">JCM 18657</strain>
    </source>
</reference>
<evidence type="ECO:0000256" key="4">
    <source>
        <dbReference type="ARBA" id="ARBA00022519"/>
    </source>
</evidence>
<gene>
    <name evidence="11" type="ORF">ACFQWB_12475</name>
</gene>
<evidence type="ECO:0000256" key="9">
    <source>
        <dbReference type="SAM" id="Phobius"/>
    </source>
</evidence>
<feature type="domain" description="Tripartite ATP-independent periplasmic transporters DctQ component" evidence="10">
    <location>
        <begin position="22"/>
        <end position="151"/>
    </location>
</feature>
<dbReference type="EMBL" id="JBHTGQ010000028">
    <property type="protein sequence ID" value="MFC7750734.1"/>
    <property type="molecule type" value="Genomic_DNA"/>
</dbReference>
<keyword evidence="5 9" id="KW-0812">Transmembrane</keyword>
<comment type="caution">
    <text evidence="11">The sequence shown here is derived from an EMBL/GenBank/DDBJ whole genome shotgun (WGS) entry which is preliminary data.</text>
</comment>
<keyword evidence="12" id="KW-1185">Reference proteome</keyword>
<organism evidence="11 12">
    <name type="scientific">Paenibacillus thermoaerophilus</name>
    <dbReference type="NCBI Taxonomy" id="1215385"/>
    <lineage>
        <taxon>Bacteria</taxon>
        <taxon>Bacillati</taxon>
        <taxon>Bacillota</taxon>
        <taxon>Bacilli</taxon>
        <taxon>Bacillales</taxon>
        <taxon>Paenibacillaceae</taxon>
        <taxon>Paenibacillus</taxon>
    </lineage>
</organism>
<evidence type="ECO:0000256" key="3">
    <source>
        <dbReference type="ARBA" id="ARBA00022475"/>
    </source>
</evidence>
<evidence type="ECO:0000313" key="12">
    <source>
        <dbReference type="Proteomes" id="UP001596528"/>
    </source>
</evidence>
<name>A0ABW2V3N6_9BACL</name>
<dbReference type="Pfam" id="PF04290">
    <property type="entry name" value="DctQ"/>
    <property type="match status" value="1"/>
</dbReference>
<feature type="transmembrane region" description="Helical" evidence="9">
    <location>
        <begin position="121"/>
        <end position="144"/>
    </location>
</feature>
<evidence type="ECO:0000256" key="7">
    <source>
        <dbReference type="ARBA" id="ARBA00023136"/>
    </source>
</evidence>